<evidence type="ECO:0000313" key="2">
    <source>
        <dbReference type="EMBL" id="KAH7109959.1"/>
    </source>
</evidence>
<dbReference type="Proteomes" id="UP000738349">
    <property type="component" value="Unassembled WGS sequence"/>
</dbReference>
<keyword evidence="1" id="KW-0472">Membrane</keyword>
<feature type="transmembrane region" description="Helical" evidence="1">
    <location>
        <begin position="145"/>
        <end position="163"/>
    </location>
</feature>
<feature type="transmembrane region" description="Helical" evidence="1">
    <location>
        <begin position="81"/>
        <end position="101"/>
    </location>
</feature>
<gene>
    <name evidence="2" type="ORF">EDB81DRAFT_769019</name>
</gene>
<dbReference type="AlphaFoldDB" id="A0A9P9CZP7"/>
<protein>
    <submittedName>
        <fullName evidence="2">Uncharacterized protein</fullName>
    </submittedName>
</protein>
<reference evidence="2" key="1">
    <citation type="journal article" date="2021" name="Nat. Commun.">
        <title>Genetic determinants of endophytism in the Arabidopsis root mycobiome.</title>
        <authorList>
            <person name="Mesny F."/>
            <person name="Miyauchi S."/>
            <person name="Thiergart T."/>
            <person name="Pickel B."/>
            <person name="Atanasova L."/>
            <person name="Karlsson M."/>
            <person name="Huettel B."/>
            <person name="Barry K.W."/>
            <person name="Haridas S."/>
            <person name="Chen C."/>
            <person name="Bauer D."/>
            <person name="Andreopoulos W."/>
            <person name="Pangilinan J."/>
            <person name="LaButti K."/>
            <person name="Riley R."/>
            <person name="Lipzen A."/>
            <person name="Clum A."/>
            <person name="Drula E."/>
            <person name="Henrissat B."/>
            <person name="Kohler A."/>
            <person name="Grigoriev I.V."/>
            <person name="Martin F.M."/>
            <person name="Hacquard S."/>
        </authorList>
    </citation>
    <scope>NUCLEOTIDE SEQUENCE</scope>
    <source>
        <strain evidence="2">MPI-CAGE-AT-0147</strain>
    </source>
</reference>
<accession>A0A9P9CZP7</accession>
<name>A0A9P9CZP7_9HYPO</name>
<organism evidence="2 3">
    <name type="scientific">Dactylonectria macrodidyma</name>
    <dbReference type="NCBI Taxonomy" id="307937"/>
    <lineage>
        <taxon>Eukaryota</taxon>
        <taxon>Fungi</taxon>
        <taxon>Dikarya</taxon>
        <taxon>Ascomycota</taxon>
        <taxon>Pezizomycotina</taxon>
        <taxon>Sordariomycetes</taxon>
        <taxon>Hypocreomycetidae</taxon>
        <taxon>Hypocreales</taxon>
        <taxon>Nectriaceae</taxon>
        <taxon>Dactylonectria</taxon>
    </lineage>
</organism>
<keyword evidence="1" id="KW-0812">Transmembrane</keyword>
<feature type="transmembrane region" description="Helical" evidence="1">
    <location>
        <begin position="107"/>
        <end position="138"/>
    </location>
</feature>
<keyword evidence="1" id="KW-1133">Transmembrane helix</keyword>
<keyword evidence="3" id="KW-1185">Reference proteome</keyword>
<evidence type="ECO:0000256" key="1">
    <source>
        <dbReference type="SAM" id="Phobius"/>
    </source>
</evidence>
<evidence type="ECO:0000313" key="3">
    <source>
        <dbReference type="Proteomes" id="UP000738349"/>
    </source>
</evidence>
<dbReference type="EMBL" id="JAGMUV010000048">
    <property type="protein sequence ID" value="KAH7109959.1"/>
    <property type="molecule type" value="Genomic_DNA"/>
</dbReference>
<proteinExistence type="predicted"/>
<sequence>MDGLKDDGSTSSTHRELSYLAIIGPPDRQLAAHLKPPSLPIRHPADNSTYHRMRADAHLRSMLLLELSHSVKQGLGAIGKLLVNMLGSTLIFVLVLVPVASSVSAPVLAIALPLLLLLLIVFIVIIIILTTVAVVVVITPAADNFSIPGVAAVIFPQFLFFSIDI</sequence>
<comment type="caution">
    <text evidence="2">The sequence shown here is derived from an EMBL/GenBank/DDBJ whole genome shotgun (WGS) entry which is preliminary data.</text>
</comment>